<keyword evidence="1" id="KW-0862">Zinc</keyword>
<protein>
    <submittedName>
        <fullName evidence="5">Uncharacterized protein LOC107001603</fullName>
    </submittedName>
</protein>
<evidence type="ECO:0000313" key="4">
    <source>
        <dbReference type="Proteomes" id="UP000694930"/>
    </source>
</evidence>
<organism evidence="4 5">
    <name type="scientific">Solanum pennellii</name>
    <name type="common">Tomato</name>
    <name type="synonym">Lycopersicon pennellii</name>
    <dbReference type="NCBI Taxonomy" id="28526"/>
    <lineage>
        <taxon>Eukaryota</taxon>
        <taxon>Viridiplantae</taxon>
        <taxon>Streptophyta</taxon>
        <taxon>Embryophyta</taxon>
        <taxon>Tracheophyta</taxon>
        <taxon>Spermatophyta</taxon>
        <taxon>Magnoliopsida</taxon>
        <taxon>eudicotyledons</taxon>
        <taxon>Gunneridae</taxon>
        <taxon>Pentapetalae</taxon>
        <taxon>asterids</taxon>
        <taxon>lamiids</taxon>
        <taxon>Solanales</taxon>
        <taxon>Solanaceae</taxon>
        <taxon>Solanoideae</taxon>
        <taxon>Solaneae</taxon>
        <taxon>Solanum</taxon>
        <taxon>Solanum subgen. Lycopersicon</taxon>
    </lineage>
</organism>
<feature type="domain" description="CCHC-type" evidence="3">
    <location>
        <begin position="257"/>
        <end position="271"/>
    </location>
</feature>
<keyword evidence="1" id="KW-0479">Metal-binding</keyword>
<evidence type="ECO:0000259" key="3">
    <source>
        <dbReference type="PROSITE" id="PS50158"/>
    </source>
</evidence>
<sequence>MSNLSKLEFVALDISGKNYLSWVLDAEIHLAAKGLDATITQGNEASSQDKAKAMIFLRHHLDEGLKIEYLTVKDPLELWTDLKGRYDHLKATVLPRARYEWMHLRFQDFKTVIEYNSAVFRITSQLKLCGETIKDEDMLEKTLTTFHASNVILQQQYREKGFQKYSELISCLLVAEQHNALLMKNHEARPTGAAPLPEANVVEARDQSEVKRDDHRGYNNARGRGKDKRRYTNRQGGGHNKRENNMSSQNNPSKSNCRRCGMKGHWKNECRTHEHFVRLYQNSFKKKGNKSGASSSNTRAESHMTLKDDDKPGTSQKYDKDIEANLALKDDVFDGLGDITHMEVDDFFGDRN</sequence>
<gene>
    <name evidence="5" type="primary">LOC107001603</name>
</gene>
<feature type="region of interest" description="Disordered" evidence="2">
    <location>
        <begin position="285"/>
        <end position="317"/>
    </location>
</feature>
<dbReference type="GeneID" id="107001603"/>
<keyword evidence="4" id="KW-1185">Reference proteome</keyword>
<dbReference type="PANTHER" id="PTHR33325">
    <property type="entry name" value="ZINC FINGER, CCHC-TYPE-RELATED"/>
    <property type="match status" value="1"/>
</dbReference>
<keyword evidence="1" id="KW-0863">Zinc-finger</keyword>
<dbReference type="InterPro" id="IPR001878">
    <property type="entry name" value="Znf_CCHC"/>
</dbReference>
<evidence type="ECO:0000313" key="5">
    <source>
        <dbReference type="RefSeq" id="XP_015055067.1"/>
    </source>
</evidence>
<feature type="compositionally biased region" description="Basic and acidic residues" evidence="2">
    <location>
        <begin position="300"/>
        <end position="317"/>
    </location>
</feature>
<feature type="region of interest" description="Disordered" evidence="2">
    <location>
        <begin position="190"/>
        <end position="259"/>
    </location>
</feature>
<reference evidence="4" key="1">
    <citation type="journal article" date="2014" name="Nat. Genet.">
        <title>The genome of the stress-tolerant wild tomato species Solanum pennellii.</title>
        <authorList>
            <person name="Bolger A."/>
            <person name="Scossa F."/>
            <person name="Bolger M.E."/>
            <person name="Lanz C."/>
            <person name="Maumus F."/>
            <person name="Tohge T."/>
            <person name="Quesneville H."/>
            <person name="Alseekh S."/>
            <person name="Sorensen I."/>
            <person name="Lichtenstein G."/>
            <person name="Fich E.A."/>
            <person name="Conte M."/>
            <person name="Keller H."/>
            <person name="Schneeberger K."/>
            <person name="Schwacke R."/>
            <person name="Ofner I."/>
            <person name="Vrebalov J."/>
            <person name="Xu Y."/>
            <person name="Osorio S."/>
            <person name="Aflitos S.A."/>
            <person name="Schijlen E."/>
            <person name="Jimenez-Gomez J.M."/>
            <person name="Ryngajllo M."/>
            <person name="Kimura S."/>
            <person name="Kumar R."/>
            <person name="Koenig D."/>
            <person name="Headland L.R."/>
            <person name="Maloof J.N."/>
            <person name="Sinha N."/>
            <person name="van Ham R.C."/>
            <person name="Lankhorst R.K."/>
            <person name="Mao L."/>
            <person name="Vogel A."/>
            <person name="Arsova B."/>
            <person name="Panstruga R."/>
            <person name="Fei Z."/>
            <person name="Rose J.K."/>
            <person name="Zamir D."/>
            <person name="Carrari F."/>
            <person name="Giovannoni J.J."/>
            <person name="Weigel D."/>
            <person name="Usadel B."/>
            <person name="Fernie A.R."/>
        </authorList>
    </citation>
    <scope>NUCLEOTIDE SEQUENCE [LARGE SCALE GENOMIC DNA]</scope>
    <source>
        <strain evidence="4">cv. LA0716</strain>
    </source>
</reference>
<evidence type="ECO:0000256" key="2">
    <source>
        <dbReference type="SAM" id="MobiDB-lite"/>
    </source>
</evidence>
<accession>A0ABM1FCS8</accession>
<feature type="compositionally biased region" description="Basic and acidic residues" evidence="2">
    <location>
        <begin position="203"/>
        <end position="217"/>
    </location>
</feature>
<feature type="compositionally biased region" description="Polar residues" evidence="2">
    <location>
        <begin position="245"/>
        <end position="255"/>
    </location>
</feature>
<dbReference type="PROSITE" id="PS50158">
    <property type="entry name" value="ZF_CCHC"/>
    <property type="match status" value="1"/>
</dbReference>
<reference evidence="5" key="2">
    <citation type="submission" date="2025-08" db="UniProtKB">
        <authorList>
            <consortium name="RefSeq"/>
        </authorList>
    </citation>
    <scope>IDENTIFICATION</scope>
</reference>
<dbReference type="RefSeq" id="XP_015055067.1">
    <property type="nucleotide sequence ID" value="XM_015199581.1"/>
</dbReference>
<evidence type="ECO:0000256" key="1">
    <source>
        <dbReference type="PROSITE-ProRule" id="PRU00047"/>
    </source>
</evidence>
<feature type="compositionally biased region" description="Basic residues" evidence="2">
    <location>
        <begin position="223"/>
        <end position="232"/>
    </location>
</feature>
<dbReference type="PANTHER" id="PTHR33325:SF5">
    <property type="entry name" value="TRANSCRIPTION FACTOR INTERACTOR AND REGULATOR CCHC(ZN) FAMILY"/>
    <property type="match status" value="1"/>
</dbReference>
<proteinExistence type="predicted"/>
<dbReference type="Proteomes" id="UP000694930">
    <property type="component" value="Chromosome 10"/>
</dbReference>
<name>A0ABM1FCS8_SOLPN</name>